<proteinExistence type="predicted"/>
<evidence type="ECO:0000313" key="4">
    <source>
        <dbReference type="Proteomes" id="UP000295606"/>
    </source>
</evidence>
<feature type="domain" description="BioF2-like acetyltransferase" evidence="2">
    <location>
        <begin position="199"/>
        <end position="336"/>
    </location>
</feature>
<comment type="caution">
    <text evidence="3">The sequence shown here is derived from an EMBL/GenBank/DDBJ whole genome shotgun (WGS) entry which is preliminary data.</text>
</comment>
<reference evidence="3 4" key="1">
    <citation type="submission" date="2019-03" db="EMBL/GenBank/DDBJ databases">
        <title>Paraburkholderia sp. isolated from native Mimosa gymnas in Guartela State Park, Brazil.</title>
        <authorList>
            <person name="Paulitsch F."/>
            <person name="Hungria M."/>
            <person name="Delamuta J.R.M."/>
            <person name="Ribeiro R.A."/>
            <person name="Dall'Agnol R."/>
            <person name="Silva J.S.B."/>
        </authorList>
    </citation>
    <scope>NUCLEOTIDE SEQUENCE [LARGE SCALE GENOMIC DNA]</scope>
    <source>
        <strain evidence="3 4">CNPSo 3008</strain>
    </source>
</reference>
<evidence type="ECO:0000313" key="3">
    <source>
        <dbReference type="EMBL" id="TDG09784.1"/>
    </source>
</evidence>
<dbReference type="RefSeq" id="WP_133180584.1">
    <property type="nucleotide sequence ID" value="NZ_SMOD01000003.1"/>
</dbReference>
<organism evidence="3 4">
    <name type="scientific">Paraburkholderia guartelaensis</name>
    <dbReference type="NCBI Taxonomy" id="2546446"/>
    <lineage>
        <taxon>Bacteria</taxon>
        <taxon>Pseudomonadati</taxon>
        <taxon>Pseudomonadota</taxon>
        <taxon>Betaproteobacteria</taxon>
        <taxon>Burkholderiales</taxon>
        <taxon>Burkholderiaceae</taxon>
        <taxon>Paraburkholderia</taxon>
    </lineage>
</organism>
<keyword evidence="3" id="KW-0808">Transferase</keyword>
<sequence length="419" mass="46492">MRNAPIEFVASRPDVSARPGANRIHHEIHVCRSSADFIRLRPAWDALVIHWPPGLNFTYCEVAAVHAFARGATVSVALVYEGAELVALWPVMIARRGACRVASMLGCGNDQEYGGPLVVDPTDVRFYAAALDAVRHVDADLLEIWLVGLDDLVTSALSCVPQSWVMGAIPARWRGVDSYSIALSGFATYDAFLATRPESLRGHLRRHARRLADRGAVQYGWCQSATDAREVLTWLFANKRCWALARGLDTPFLMDDQVRDFFIDLAGRIDLVATPLVTFVKVDGVPVAASVNLVGPRTIEYFITTYDEAYATCSVGNLLVDCIVRWAYANGRDFDFRPFFSVYKERWSNRRSRHESHFVMLTLRGRLAELPIVAAQIRRVLRKVRTFASDRLPVLGAMLQPPGGTAKGEASSSAVGRTR</sequence>
<feature type="compositionally biased region" description="Polar residues" evidence="1">
    <location>
        <begin position="410"/>
        <end position="419"/>
    </location>
</feature>
<name>A0A4R5LJS6_9BURK</name>
<dbReference type="EMBL" id="SMOD01000003">
    <property type="protein sequence ID" value="TDG09784.1"/>
    <property type="molecule type" value="Genomic_DNA"/>
</dbReference>
<evidence type="ECO:0000259" key="2">
    <source>
        <dbReference type="Pfam" id="PF13480"/>
    </source>
</evidence>
<evidence type="ECO:0000256" key="1">
    <source>
        <dbReference type="SAM" id="MobiDB-lite"/>
    </source>
</evidence>
<dbReference type="Pfam" id="PF13480">
    <property type="entry name" value="Acetyltransf_6"/>
    <property type="match status" value="1"/>
</dbReference>
<gene>
    <name evidence="3" type="ORF">E1N52_04470</name>
</gene>
<feature type="region of interest" description="Disordered" evidence="1">
    <location>
        <begin position="399"/>
        <end position="419"/>
    </location>
</feature>
<dbReference type="InterPro" id="IPR038740">
    <property type="entry name" value="BioF2-like_GNAT_dom"/>
</dbReference>
<dbReference type="GO" id="GO:0016740">
    <property type="term" value="F:transferase activity"/>
    <property type="evidence" value="ECO:0007669"/>
    <property type="project" value="UniProtKB-KW"/>
</dbReference>
<dbReference type="SUPFAM" id="SSF55729">
    <property type="entry name" value="Acyl-CoA N-acyltransferases (Nat)"/>
    <property type="match status" value="1"/>
</dbReference>
<dbReference type="OrthoDB" id="8998823at2"/>
<dbReference type="InterPro" id="IPR016181">
    <property type="entry name" value="Acyl_CoA_acyltransferase"/>
</dbReference>
<dbReference type="AlphaFoldDB" id="A0A4R5LJS6"/>
<accession>A0A4R5LJS6</accession>
<dbReference type="Proteomes" id="UP000295606">
    <property type="component" value="Unassembled WGS sequence"/>
</dbReference>
<protein>
    <submittedName>
        <fullName evidence="3">GNAT family N-acetyltransferase</fullName>
    </submittedName>
</protein>